<dbReference type="AlphaFoldDB" id="A0A0U1HRU9"/>
<evidence type="ECO:0000313" key="3">
    <source>
        <dbReference type="Proteomes" id="UP000031914"/>
    </source>
</evidence>
<dbReference type="Proteomes" id="UP000031914">
    <property type="component" value="Chromosome"/>
</dbReference>
<dbReference type="Proteomes" id="UP000042054">
    <property type="component" value="Unassembled WGS sequence"/>
</dbReference>
<dbReference type="OrthoDB" id="6480207at2"/>
<evidence type="ECO:0000313" key="2">
    <source>
        <dbReference type="EMBL" id="CQI89556.1"/>
    </source>
</evidence>
<dbReference type="EMBL" id="CP009787">
    <property type="protein sequence ID" value="AJJ10170.1"/>
    <property type="molecule type" value="Genomic_DNA"/>
</dbReference>
<gene>
    <name evidence="1" type="ORF">CH64_2916</name>
    <name evidence="2" type="ORF">ERS008555_01660</name>
</gene>
<proteinExistence type="predicted"/>
<dbReference type="KEGG" id="yro:CH64_2916"/>
<evidence type="ECO:0000313" key="1">
    <source>
        <dbReference type="EMBL" id="AJJ10170.1"/>
    </source>
</evidence>
<dbReference type="RefSeq" id="WP_032817720.1">
    <property type="nucleotide sequence ID" value="NZ_CABIHO010000052.1"/>
</dbReference>
<reference evidence="2" key="3">
    <citation type="submission" date="2015-03" db="EMBL/GenBank/DDBJ databases">
        <authorList>
            <person name="Murphy D."/>
        </authorList>
    </citation>
    <scope>NUCLEOTIDE SEQUENCE [LARGE SCALE GENOMIC DNA]</scope>
    <source>
        <strain evidence="2">68/02</strain>
    </source>
</reference>
<accession>A0A0U1HRU9</accession>
<sequence>MDDNNPVQTMLGDLQGRYSRLQSDVKKLKEFQQHIELLNARAEYDSQARETLSRLDAAFSHGFKQEKDKLMASVSQIKIDFKQLETQIKNVNTVENT</sequence>
<evidence type="ECO:0000313" key="4">
    <source>
        <dbReference type="Proteomes" id="UP000042054"/>
    </source>
</evidence>
<reference evidence="1 3" key="1">
    <citation type="journal article" date="2015" name="Genome Announc.">
        <title>Thirty-Two Complete Genome Assemblies of Nine Yersinia Species, Including Y. pestis, Y. pseudotuberculosis, and Y. enterocolitica.</title>
        <authorList>
            <person name="Johnson S.L."/>
            <person name="Daligault H.E."/>
            <person name="Davenport K.W."/>
            <person name="Jaissle J."/>
            <person name="Frey K.G."/>
            <person name="Ladner J.T."/>
            <person name="Broomall S.M."/>
            <person name="Bishop-Lilly K.A."/>
            <person name="Bruce D.C."/>
            <person name="Coyne S.R."/>
            <person name="Gibbons H.S."/>
            <person name="Lo C.C."/>
            <person name="Munk A.C."/>
            <person name="Rosenzweig C.N."/>
            <person name="Koroleva G.I."/>
            <person name="Palacios G.F."/>
            <person name="Redden C.L."/>
            <person name="Xu Y."/>
            <person name="Minogue T.D."/>
            <person name="Chain P.S."/>
        </authorList>
    </citation>
    <scope>NUCLEOTIDE SEQUENCE [LARGE SCALE GENOMIC DNA]</scope>
    <source>
        <strain evidence="1 3">YRA</strain>
    </source>
</reference>
<protein>
    <submittedName>
        <fullName evidence="2">Chromosome segregation ATPase</fullName>
    </submittedName>
</protein>
<reference evidence="4" key="2">
    <citation type="submission" date="2015-03" db="EMBL/GenBank/DDBJ databases">
        <authorList>
            <consortium name="Pathogen Informatics"/>
            <person name="Murphy D."/>
        </authorList>
    </citation>
    <scope>NUCLEOTIDE SEQUENCE [LARGE SCALE GENOMIC DNA]</scope>
    <source>
        <strain evidence="4">68/02</strain>
    </source>
</reference>
<keyword evidence="3" id="KW-1185">Reference proteome</keyword>
<organism evidence="2 4">
    <name type="scientific">Yersinia rohdei</name>
    <dbReference type="NCBI Taxonomy" id="29485"/>
    <lineage>
        <taxon>Bacteria</taxon>
        <taxon>Pseudomonadati</taxon>
        <taxon>Pseudomonadota</taxon>
        <taxon>Gammaproteobacteria</taxon>
        <taxon>Enterobacterales</taxon>
        <taxon>Yersiniaceae</taxon>
        <taxon>Yersinia</taxon>
    </lineage>
</organism>
<dbReference type="STRING" id="29485.CH64_2916"/>
<dbReference type="EMBL" id="CTKE01000006">
    <property type="protein sequence ID" value="CQI89556.1"/>
    <property type="molecule type" value="Genomic_DNA"/>
</dbReference>
<dbReference type="GeneID" id="45568194"/>
<name>A0A0U1HRU9_YERRO</name>